<keyword evidence="4 5" id="KW-0472">Membrane</keyword>
<evidence type="ECO:0000259" key="6">
    <source>
        <dbReference type="Pfam" id="PF03168"/>
    </source>
</evidence>
<evidence type="ECO:0000313" key="7">
    <source>
        <dbReference type="EMBL" id="CAK9211440.1"/>
    </source>
</evidence>
<dbReference type="PANTHER" id="PTHR31234:SF2">
    <property type="entry name" value="OS05G0199100 PROTEIN"/>
    <property type="match status" value="1"/>
</dbReference>
<dbReference type="PANTHER" id="PTHR31234">
    <property type="entry name" value="LATE EMBRYOGENESIS ABUNDANT (LEA) HYDROXYPROLINE-RICH GLYCOPROTEIN FAMILY"/>
    <property type="match status" value="1"/>
</dbReference>
<proteinExistence type="predicted"/>
<dbReference type="Proteomes" id="UP001497512">
    <property type="component" value="Chromosome 18"/>
</dbReference>
<comment type="subcellular location">
    <subcellularLocation>
        <location evidence="1">Membrane</location>
        <topology evidence="1">Single-pass membrane protein</topology>
    </subcellularLocation>
</comment>
<evidence type="ECO:0000256" key="5">
    <source>
        <dbReference type="SAM" id="Phobius"/>
    </source>
</evidence>
<evidence type="ECO:0000256" key="1">
    <source>
        <dbReference type="ARBA" id="ARBA00004167"/>
    </source>
</evidence>
<organism evidence="7 8">
    <name type="scientific">Sphagnum troendelagicum</name>
    <dbReference type="NCBI Taxonomy" id="128251"/>
    <lineage>
        <taxon>Eukaryota</taxon>
        <taxon>Viridiplantae</taxon>
        <taxon>Streptophyta</taxon>
        <taxon>Embryophyta</taxon>
        <taxon>Bryophyta</taxon>
        <taxon>Sphagnophytina</taxon>
        <taxon>Sphagnopsida</taxon>
        <taxon>Sphagnales</taxon>
        <taxon>Sphagnaceae</taxon>
        <taxon>Sphagnum</taxon>
    </lineage>
</organism>
<reference evidence="7" key="1">
    <citation type="submission" date="2024-02" db="EMBL/GenBank/DDBJ databases">
        <authorList>
            <consortium name="ELIXIR-Norway"/>
            <consortium name="Elixir Norway"/>
        </authorList>
    </citation>
    <scope>NUCLEOTIDE SEQUENCE</scope>
</reference>
<dbReference type="InterPro" id="IPR004864">
    <property type="entry name" value="LEA_2"/>
</dbReference>
<evidence type="ECO:0000256" key="3">
    <source>
        <dbReference type="ARBA" id="ARBA00022989"/>
    </source>
</evidence>
<keyword evidence="8" id="KW-1185">Reference proteome</keyword>
<accession>A0ABP0U2J6</accession>
<keyword evidence="2 5" id="KW-0812">Transmembrane</keyword>
<evidence type="ECO:0000256" key="4">
    <source>
        <dbReference type="ARBA" id="ARBA00023136"/>
    </source>
</evidence>
<evidence type="ECO:0000256" key="2">
    <source>
        <dbReference type="ARBA" id="ARBA00022692"/>
    </source>
</evidence>
<sequence length="223" mass="24407">MKNGGIVQASLVKDKKPRRVRCGRSCCVFFCQFVCLLLVIFFLAVGIAALIIWLVLHPHSPQFTLESAQIPTLQVIQPATQNQASAAATVNADVILSVQATNPNRKISIYYEVITVYISISATQIGKTQVPAFFAGHQNITLLVAEVKAQSVPVQSSVSTLLQSQISQNHISLQARVDVKAKLKIGRYESFSFWVHTRCTLVVTPPSGNITGHLQSHSCHMVL</sequence>
<gene>
    <name evidence="7" type="ORF">CSSPTR1EN2_LOCUS10670</name>
</gene>
<feature type="domain" description="Late embryogenesis abundant protein LEA-2 subgroup" evidence="6">
    <location>
        <begin position="98"/>
        <end position="199"/>
    </location>
</feature>
<protein>
    <recommendedName>
        <fullName evidence="6">Late embryogenesis abundant protein LEA-2 subgroup domain-containing protein</fullName>
    </recommendedName>
</protein>
<dbReference type="EMBL" id="OZ019910">
    <property type="protein sequence ID" value="CAK9211440.1"/>
    <property type="molecule type" value="Genomic_DNA"/>
</dbReference>
<keyword evidence="3 5" id="KW-1133">Transmembrane helix</keyword>
<name>A0ABP0U2J6_9BRYO</name>
<feature type="transmembrane region" description="Helical" evidence="5">
    <location>
        <begin position="26"/>
        <end position="56"/>
    </location>
</feature>
<dbReference type="Pfam" id="PF03168">
    <property type="entry name" value="LEA_2"/>
    <property type="match status" value="1"/>
</dbReference>
<dbReference type="InterPro" id="IPR044839">
    <property type="entry name" value="NDR1-like"/>
</dbReference>
<evidence type="ECO:0000313" key="8">
    <source>
        <dbReference type="Proteomes" id="UP001497512"/>
    </source>
</evidence>